<reference evidence="9" key="1">
    <citation type="submission" date="2015-10" db="EMBL/GenBank/DDBJ databases">
        <title>Genome of Paenibacillus bovis sp. nov.</title>
        <authorList>
            <person name="Wu Z."/>
            <person name="Gao C."/>
            <person name="Liu Z."/>
            <person name="Zheng H."/>
        </authorList>
    </citation>
    <scope>NUCLEOTIDE SEQUENCE [LARGE SCALE GENOMIC DNA]</scope>
    <source>
        <strain evidence="9">BD3526</strain>
    </source>
</reference>
<evidence type="ECO:0000313" key="8">
    <source>
        <dbReference type="EMBL" id="ANF95397.1"/>
    </source>
</evidence>
<dbReference type="STRING" id="1616788.AR543_04795"/>
<keyword evidence="9" id="KW-1185">Reference proteome</keyword>
<keyword evidence="6 7" id="KW-0472">Membrane</keyword>
<feature type="transmembrane region" description="Helical" evidence="7">
    <location>
        <begin position="117"/>
        <end position="137"/>
    </location>
</feature>
<dbReference type="Proteomes" id="UP000078148">
    <property type="component" value="Chromosome"/>
</dbReference>
<dbReference type="RefSeq" id="WP_060532293.1">
    <property type="nucleotide sequence ID" value="NZ_CP013023.1"/>
</dbReference>
<evidence type="ECO:0000256" key="6">
    <source>
        <dbReference type="ARBA" id="ARBA00023136"/>
    </source>
</evidence>
<feature type="transmembrane region" description="Helical" evidence="7">
    <location>
        <begin position="143"/>
        <end position="160"/>
    </location>
</feature>
<comment type="subcellular location">
    <subcellularLocation>
        <location evidence="1">Cell membrane</location>
        <topology evidence="1">Multi-pass membrane protein</topology>
    </subcellularLocation>
</comment>
<dbReference type="AlphaFoldDB" id="A0A172ZDQ8"/>
<feature type="transmembrane region" description="Helical" evidence="7">
    <location>
        <begin position="12"/>
        <end position="36"/>
    </location>
</feature>
<sequence length="186" mass="20257">MSLVNDWLEWLRLLWGFFLANVLGYGGGPASIPLMYNEIVTHYHWLDDTAFSNVLALGNTLPGPIATKIAAFVGFDVAGIPGLLIALLATIVPSAAAMIILLRLLQKHRSSPVVKGLTLLVQPVIAVMMLVLTWQLADESYGSIGLWQTLGIALVAFWAMQIRKIHPAFVILAAFAYGAIVLPYFI</sequence>
<evidence type="ECO:0000256" key="1">
    <source>
        <dbReference type="ARBA" id="ARBA00004651"/>
    </source>
</evidence>
<evidence type="ECO:0000313" key="9">
    <source>
        <dbReference type="Proteomes" id="UP000078148"/>
    </source>
</evidence>
<evidence type="ECO:0000256" key="4">
    <source>
        <dbReference type="ARBA" id="ARBA00022692"/>
    </source>
</evidence>
<dbReference type="GO" id="GO:0015109">
    <property type="term" value="F:chromate transmembrane transporter activity"/>
    <property type="evidence" value="ECO:0007669"/>
    <property type="project" value="InterPro"/>
</dbReference>
<dbReference type="InterPro" id="IPR052518">
    <property type="entry name" value="CHR_Transporter"/>
</dbReference>
<dbReference type="PANTHER" id="PTHR43663">
    <property type="entry name" value="CHROMATE TRANSPORT PROTEIN-RELATED"/>
    <property type="match status" value="1"/>
</dbReference>
<dbReference type="GO" id="GO:0005886">
    <property type="term" value="C:plasma membrane"/>
    <property type="evidence" value="ECO:0007669"/>
    <property type="project" value="UniProtKB-SubCell"/>
</dbReference>
<feature type="transmembrane region" description="Helical" evidence="7">
    <location>
        <begin position="83"/>
        <end position="105"/>
    </location>
</feature>
<dbReference type="InterPro" id="IPR003370">
    <property type="entry name" value="Chromate_transpt"/>
</dbReference>
<protein>
    <submittedName>
        <fullName evidence="8">Transporter</fullName>
    </submittedName>
</protein>
<reference evidence="8 9" key="2">
    <citation type="journal article" date="2016" name="Int. J. Syst. Evol. Microbiol.">
        <title>Paenibacillus bovis sp. nov., isolated from raw yak (Bos grunniens) milk.</title>
        <authorList>
            <person name="Gao C."/>
            <person name="Han J."/>
            <person name="Liu Z."/>
            <person name="Xu X."/>
            <person name="Hang F."/>
            <person name="Wu Z."/>
        </authorList>
    </citation>
    <scope>NUCLEOTIDE SEQUENCE [LARGE SCALE GENOMIC DNA]</scope>
    <source>
        <strain evidence="8 9">BD3526</strain>
    </source>
</reference>
<evidence type="ECO:0000256" key="7">
    <source>
        <dbReference type="SAM" id="Phobius"/>
    </source>
</evidence>
<dbReference type="PANTHER" id="PTHR43663:SF1">
    <property type="entry name" value="CHROMATE TRANSPORTER"/>
    <property type="match status" value="1"/>
</dbReference>
<organism evidence="8 9">
    <name type="scientific">Paenibacillus bovis</name>
    <dbReference type="NCBI Taxonomy" id="1616788"/>
    <lineage>
        <taxon>Bacteria</taxon>
        <taxon>Bacillati</taxon>
        <taxon>Bacillota</taxon>
        <taxon>Bacilli</taxon>
        <taxon>Bacillales</taxon>
        <taxon>Paenibacillaceae</taxon>
        <taxon>Paenibacillus</taxon>
    </lineage>
</organism>
<keyword evidence="3" id="KW-1003">Cell membrane</keyword>
<name>A0A172ZDQ8_9BACL</name>
<dbReference type="KEGG" id="pbv:AR543_04795"/>
<dbReference type="OrthoDB" id="9027281at2"/>
<evidence type="ECO:0000256" key="3">
    <source>
        <dbReference type="ARBA" id="ARBA00022475"/>
    </source>
</evidence>
<evidence type="ECO:0000256" key="2">
    <source>
        <dbReference type="ARBA" id="ARBA00005262"/>
    </source>
</evidence>
<dbReference type="EMBL" id="CP013023">
    <property type="protein sequence ID" value="ANF95397.1"/>
    <property type="molecule type" value="Genomic_DNA"/>
</dbReference>
<accession>A0A172ZDQ8</accession>
<dbReference type="Pfam" id="PF02417">
    <property type="entry name" value="Chromate_transp"/>
    <property type="match status" value="1"/>
</dbReference>
<keyword evidence="5 7" id="KW-1133">Transmembrane helix</keyword>
<feature type="transmembrane region" description="Helical" evidence="7">
    <location>
        <begin position="167"/>
        <end position="185"/>
    </location>
</feature>
<keyword evidence="4 7" id="KW-0812">Transmembrane</keyword>
<gene>
    <name evidence="8" type="ORF">AR543_04795</name>
</gene>
<comment type="similarity">
    <text evidence="2">Belongs to the chromate ion transporter (CHR) (TC 2.A.51) family.</text>
</comment>
<proteinExistence type="inferred from homology"/>
<evidence type="ECO:0000256" key="5">
    <source>
        <dbReference type="ARBA" id="ARBA00022989"/>
    </source>
</evidence>